<name>A0A0E3U2Q7_9CAUD</name>
<accession>A0A0E3U2Q7</accession>
<organism evidence="1">
    <name type="scientific">Fusobacterium phage Funu2</name>
    <dbReference type="NCBI Taxonomy" id="1640978"/>
    <lineage>
        <taxon>Viruses</taxon>
        <taxon>Duplodnaviria</taxon>
        <taxon>Heunggongvirae</taxon>
        <taxon>Uroviricota</taxon>
        <taxon>Caudoviricetes</taxon>
    </lineage>
</organism>
<dbReference type="SUPFAM" id="SSF46689">
    <property type="entry name" value="Homeodomain-like"/>
    <property type="match status" value="1"/>
</dbReference>
<reference evidence="1" key="1">
    <citation type="submission" date="2015-04" db="EMBL/GenBank/DDBJ databases">
        <title>The Genome Sequence of Fusobacterium phage Funu2.</title>
        <authorList>
            <consortium name="The Broad Institute Genomics Platform"/>
            <person name="Earl A."/>
            <person name="Allen-Vercoe E."/>
            <person name="Daigneault M."/>
            <person name="Young S."/>
            <person name="Zeng Q."/>
            <person name="Gargeya S."/>
            <person name="Fitzgerald M."/>
            <person name="Abouelleil A."/>
            <person name="Alvarado L."/>
            <person name="Chapman S."/>
            <person name="Gainer-Dewar J."/>
            <person name="Goldberg J."/>
            <person name="Griggs A."/>
            <person name="Gujja S."/>
            <person name="Hansen M."/>
            <person name="Howarth C."/>
            <person name="Imamovic A."/>
            <person name="Ireland A."/>
            <person name="Larimer J."/>
            <person name="McCowan C."/>
            <person name="Murphy C."/>
            <person name="Pearson M."/>
            <person name="Poon T."/>
            <person name="Priest M."/>
            <person name="Roberts A."/>
            <person name="Saif S."/>
            <person name="Shea T."/>
            <person name="Sykes S."/>
            <person name="Wortman J."/>
            <person name="Nusbaum C."/>
            <person name="Birren B."/>
        </authorList>
    </citation>
    <scope>NUCLEOTIDE SEQUENCE</scope>
</reference>
<protein>
    <submittedName>
        <fullName evidence="1">Terminase small subunit</fullName>
    </submittedName>
</protein>
<sequence>MIKEVITIAKSKYETEVKPRFLEIEAWKRDGLTDEQIAKNLGIAYSTFREYKNKYSAFSAVLKKGKEIADIEVENALFKRAIGYKYKEVIKEVKEIDGKKSTYIKEVTKEMAGDVGAQIFWLKNRKSSKWKDKQDIDIQDNNVNITINGVKRNGN</sequence>
<dbReference type="InterPro" id="IPR009057">
    <property type="entry name" value="Homeodomain-like_sf"/>
</dbReference>
<gene>
    <name evidence="1" type="ORF">HMPREF1994_00031</name>
</gene>
<proteinExistence type="predicted"/>
<evidence type="ECO:0000313" key="1">
    <source>
        <dbReference type="EMBL" id="AKC57590.1"/>
    </source>
</evidence>
<dbReference type="EMBL" id="KR131711">
    <property type="protein sequence ID" value="AKC57590.1"/>
    <property type="molecule type" value="Genomic_DNA"/>
</dbReference>